<keyword evidence="10" id="KW-0325">Glycoprotein</keyword>
<feature type="transmembrane region" description="Helical" evidence="15">
    <location>
        <begin position="588"/>
        <end position="607"/>
    </location>
</feature>
<evidence type="ECO:0000256" key="16">
    <source>
        <dbReference type="SAM" id="SignalP"/>
    </source>
</evidence>
<keyword evidence="11 13" id="KW-1071">Ligand-gated ion channel</keyword>
<reference evidence="19" key="1">
    <citation type="journal article" date="2019" name="Gigascience">
        <title>De novo genome assembly of the endangered Acer yangbiense, a plant species with extremely small populations endemic to Yunnan Province, China.</title>
        <authorList>
            <person name="Yang J."/>
            <person name="Wariss H.M."/>
            <person name="Tao L."/>
            <person name="Zhang R."/>
            <person name="Yun Q."/>
            <person name="Hollingsworth P."/>
            <person name="Dao Z."/>
            <person name="Luo G."/>
            <person name="Guo H."/>
            <person name="Ma Y."/>
            <person name="Sun W."/>
        </authorList>
    </citation>
    <scope>NUCLEOTIDE SEQUENCE [LARGE SCALE GENOMIC DNA]</scope>
    <source>
        <strain evidence="19">cv. Malutang</strain>
    </source>
</reference>
<keyword evidence="14" id="KW-1015">Disulfide bond</keyword>
<dbReference type="InterPro" id="IPR001320">
    <property type="entry name" value="Iontro_rcpt_C"/>
</dbReference>
<feature type="transmembrane region" description="Helical" evidence="15">
    <location>
        <begin position="619"/>
        <end position="643"/>
    </location>
</feature>
<dbReference type="Gene3D" id="3.40.50.2300">
    <property type="match status" value="3"/>
</dbReference>
<evidence type="ECO:0000256" key="8">
    <source>
        <dbReference type="ARBA" id="ARBA00023136"/>
    </source>
</evidence>
<dbReference type="GO" id="GO:0016020">
    <property type="term" value="C:membrane"/>
    <property type="evidence" value="ECO:0007669"/>
    <property type="project" value="UniProtKB-SubCell"/>
</dbReference>
<keyword evidence="8 13" id="KW-0472">Membrane</keyword>
<evidence type="ECO:0000256" key="5">
    <source>
        <dbReference type="ARBA" id="ARBA00022729"/>
    </source>
</evidence>
<feature type="transmembrane region" description="Helical" evidence="15">
    <location>
        <begin position="564"/>
        <end position="582"/>
    </location>
</feature>
<name>A0A5C7H638_9ROSI</name>
<dbReference type="CDD" id="cd19990">
    <property type="entry name" value="PBP1_GABAb_receptor_plant"/>
    <property type="match status" value="1"/>
</dbReference>
<keyword evidence="9 13" id="KW-0675">Receptor</keyword>
<dbReference type="Pfam" id="PF01094">
    <property type="entry name" value="ANF_receptor"/>
    <property type="match status" value="1"/>
</dbReference>
<dbReference type="FunFam" id="3.40.190.10:FF:000054">
    <property type="entry name" value="Glutamate receptor"/>
    <property type="match status" value="1"/>
</dbReference>
<comment type="caution">
    <text evidence="18">The sequence shown here is derived from an EMBL/GenBank/DDBJ whole genome shotgun (WGS) entry which is preliminary data.</text>
</comment>
<keyword evidence="7 13" id="KW-0406">Ion transport</keyword>
<dbReference type="SMART" id="SM00079">
    <property type="entry name" value="PBPe"/>
    <property type="match status" value="1"/>
</dbReference>
<dbReference type="InterPro" id="IPR015683">
    <property type="entry name" value="Ionotropic_Glu_rcpt"/>
</dbReference>
<dbReference type="GO" id="GO:0015276">
    <property type="term" value="F:ligand-gated monoatomic ion channel activity"/>
    <property type="evidence" value="ECO:0007669"/>
    <property type="project" value="InterPro"/>
</dbReference>
<dbReference type="AlphaFoldDB" id="A0A5C7H638"/>
<comment type="function">
    <text evidence="13">Glutamate-gated receptor that probably acts as non-selective cation channel.</text>
</comment>
<keyword evidence="4 15" id="KW-0812">Transmembrane</keyword>
<dbReference type="CDD" id="cd13686">
    <property type="entry name" value="GluR_Plant"/>
    <property type="match status" value="1"/>
</dbReference>
<evidence type="ECO:0000256" key="2">
    <source>
        <dbReference type="ARBA" id="ARBA00008685"/>
    </source>
</evidence>
<feature type="signal peptide" evidence="16">
    <location>
        <begin position="1"/>
        <end position="22"/>
    </location>
</feature>
<dbReference type="InterPro" id="IPR017103">
    <property type="entry name" value="Iontropic_Glu_rcpt_pln"/>
</dbReference>
<dbReference type="InterPro" id="IPR028082">
    <property type="entry name" value="Peripla_BP_I"/>
</dbReference>
<gene>
    <name evidence="18" type="ORF">EZV62_021586</name>
</gene>
<keyword evidence="6 15" id="KW-1133">Transmembrane helix</keyword>
<evidence type="ECO:0000259" key="17">
    <source>
        <dbReference type="SMART" id="SM00079"/>
    </source>
</evidence>
<proteinExistence type="inferred from homology"/>
<evidence type="ECO:0000256" key="15">
    <source>
        <dbReference type="SAM" id="Phobius"/>
    </source>
</evidence>
<dbReference type="PANTHER" id="PTHR18966">
    <property type="entry name" value="IONOTROPIC GLUTAMATE RECEPTOR"/>
    <property type="match status" value="1"/>
</dbReference>
<dbReference type="FunFam" id="3.40.50.2300:FF:000188">
    <property type="entry name" value="Glutamate receptor"/>
    <property type="match status" value="1"/>
</dbReference>
<keyword evidence="3 13" id="KW-0813">Transport</keyword>
<dbReference type="InterPro" id="IPR001828">
    <property type="entry name" value="ANF_lig-bd_rcpt"/>
</dbReference>
<dbReference type="SUPFAM" id="SSF53850">
    <property type="entry name" value="Periplasmic binding protein-like II"/>
    <property type="match status" value="1"/>
</dbReference>
<keyword evidence="5 16" id="KW-0732">Signal</keyword>
<dbReference type="Pfam" id="PF00060">
    <property type="entry name" value="Lig_chan"/>
    <property type="match status" value="1"/>
</dbReference>
<comment type="similarity">
    <text evidence="2 13">Belongs to the glutamate-gated ion channel (TC 1.A.10.1) family.</text>
</comment>
<evidence type="ECO:0000256" key="3">
    <source>
        <dbReference type="ARBA" id="ARBA00022448"/>
    </source>
</evidence>
<evidence type="ECO:0000256" key="4">
    <source>
        <dbReference type="ARBA" id="ARBA00022692"/>
    </source>
</evidence>
<evidence type="ECO:0000256" key="10">
    <source>
        <dbReference type="ARBA" id="ARBA00023180"/>
    </source>
</evidence>
<dbReference type="EMBL" id="VAHF01000010">
    <property type="protein sequence ID" value="TXG52417.1"/>
    <property type="molecule type" value="Genomic_DNA"/>
</dbReference>
<dbReference type="InterPro" id="IPR044440">
    <property type="entry name" value="GABAb_receptor_plant_PBP1"/>
</dbReference>
<evidence type="ECO:0000256" key="14">
    <source>
        <dbReference type="PIRSR" id="PIRSR037090-50"/>
    </source>
</evidence>
<accession>A0A5C7H638</accession>
<evidence type="ECO:0000256" key="1">
    <source>
        <dbReference type="ARBA" id="ARBA00004141"/>
    </source>
</evidence>
<keyword evidence="12 13" id="KW-0407">Ion channel</keyword>
<dbReference type="OrthoDB" id="5984008at2759"/>
<feature type="transmembrane region" description="Helical" evidence="15">
    <location>
        <begin position="810"/>
        <end position="829"/>
    </location>
</feature>
<evidence type="ECO:0000256" key="11">
    <source>
        <dbReference type="ARBA" id="ARBA00023286"/>
    </source>
</evidence>
<organism evidence="18 19">
    <name type="scientific">Acer yangbiense</name>
    <dbReference type="NCBI Taxonomy" id="1000413"/>
    <lineage>
        <taxon>Eukaryota</taxon>
        <taxon>Viridiplantae</taxon>
        <taxon>Streptophyta</taxon>
        <taxon>Embryophyta</taxon>
        <taxon>Tracheophyta</taxon>
        <taxon>Spermatophyta</taxon>
        <taxon>Magnoliopsida</taxon>
        <taxon>eudicotyledons</taxon>
        <taxon>Gunneridae</taxon>
        <taxon>Pentapetalae</taxon>
        <taxon>rosids</taxon>
        <taxon>malvids</taxon>
        <taxon>Sapindales</taxon>
        <taxon>Sapindaceae</taxon>
        <taxon>Hippocastanoideae</taxon>
        <taxon>Acereae</taxon>
        <taxon>Acer</taxon>
    </lineage>
</organism>
<evidence type="ECO:0000256" key="9">
    <source>
        <dbReference type="ARBA" id="ARBA00023170"/>
    </source>
</evidence>
<feature type="disulfide bond" evidence="14">
    <location>
        <begin position="724"/>
        <end position="792"/>
    </location>
</feature>
<feature type="chain" id="PRO_5022731360" description="Glutamate receptor" evidence="16">
    <location>
        <begin position="23"/>
        <end position="859"/>
    </location>
</feature>
<sequence length="859" mass="96434">MCGDLCLLLLLLLMVVGSKGKAKDIEWHIGGVIDYSSRVGKEQMIAMEMAVQDFHRSACCKQQLVLHFKDSRRNLARATSVALELMHKKQVQATIGTLPVAEAALVSTINENTNNIPIISLTSPGILPPQQMLQQLPSILQMSNDITLHTQCIAAIVGIFKWRKVTAIYENNNDFSADSGLVTLLSDSLRVVNSEVKHHLAFPPLTSLSKPEVAIEEKLKKLMSKSNRVLVLLQCSLELAILIFDKAKQMGMMEKGYVWIVSEEIASLLHSLDSSVFDNMQGVLGFRTNFIQSSKSFRHFKTKFRKMYQLKYPEEEEYSNPSIFALRAYDAVWTIAQAIEKKSPQAKIPSAKLLENILSSNFEGLSGKIGFKNGKLAENSTFQIINVVGTSYKEMAYWSPLFGFCETIICNKSVTELSPVYWPGGLRKVPKGWSTINEEQPLKIGVPANGAFNQFVRVSYDLRRNETYVSGFSVKVFEAVVNRLPYHLPYVLVPFNGSYDEMVEQIFYKGLDAAVGDIEIMADRYQYAEFSQPHVESGLVMIVPVKPDKSKETWLFMKTFTTKMWLLMVGMHLFIGFVIWLIERENNPDLKGFGSMLWFSITVIFFVHREPLRDNLSRLVLAPWLFVILIVTASFTASLTSMLTVSRLQPSIQDIETLQRTNAAVGCNGNSFIVRYLKNVLNFKPGNIKRIKSINDYPMAFERGDISAAFFVVPHAKVFLAKFCKGYTTVGQTFKLGGFGFVSLDSLMDFWFHLGVSKGSPLLFDISEAILKVTESGEINQLEEDMLSSFKCTSSLTGIIDSPSLGPRPFSGMLFVSGGVSGLAFFVAIMRLAERELQIVNWLLNILISRRVKRLLNSV</sequence>
<feature type="domain" description="Ionotropic glutamate receptor C-terminal" evidence="17">
    <location>
        <begin position="443"/>
        <end position="789"/>
    </location>
</feature>
<comment type="subcellular location">
    <subcellularLocation>
        <location evidence="1">Membrane</location>
        <topology evidence="1">Multi-pass membrane protein</topology>
    </subcellularLocation>
</comment>
<evidence type="ECO:0000256" key="6">
    <source>
        <dbReference type="ARBA" id="ARBA00022989"/>
    </source>
</evidence>
<dbReference type="SUPFAM" id="SSF53822">
    <property type="entry name" value="Periplasmic binding protein-like I"/>
    <property type="match status" value="1"/>
</dbReference>
<dbReference type="Gene3D" id="1.10.287.70">
    <property type="match status" value="1"/>
</dbReference>
<evidence type="ECO:0000256" key="13">
    <source>
        <dbReference type="PIRNR" id="PIRNR037090"/>
    </source>
</evidence>
<evidence type="ECO:0000256" key="12">
    <source>
        <dbReference type="ARBA" id="ARBA00023303"/>
    </source>
</evidence>
<protein>
    <recommendedName>
        <fullName evidence="13">Glutamate receptor</fullName>
    </recommendedName>
</protein>
<evidence type="ECO:0000313" key="18">
    <source>
        <dbReference type="EMBL" id="TXG52417.1"/>
    </source>
</evidence>
<dbReference type="Gene3D" id="3.40.190.10">
    <property type="entry name" value="Periplasmic binding protein-like II"/>
    <property type="match status" value="1"/>
</dbReference>
<evidence type="ECO:0000313" key="19">
    <source>
        <dbReference type="Proteomes" id="UP000323000"/>
    </source>
</evidence>
<keyword evidence="19" id="KW-1185">Reference proteome</keyword>
<dbReference type="FunFam" id="1.10.287.70:FF:000172">
    <property type="entry name" value="Glutamate receptor"/>
    <property type="match status" value="1"/>
</dbReference>
<dbReference type="PIRSF" id="PIRSF037090">
    <property type="entry name" value="Iontro_Glu-like_rcpt_pln"/>
    <property type="match status" value="1"/>
</dbReference>
<evidence type="ECO:0000256" key="7">
    <source>
        <dbReference type="ARBA" id="ARBA00023065"/>
    </source>
</evidence>
<dbReference type="Proteomes" id="UP000323000">
    <property type="component" value="Chromosome 10"/>
</dbReference>